<proteinExistence type="predicted"/>
<organism evidence="10 11">
    <name type="scientific">Enterococcus faecium</name>
    <name type="common">Streptococcus faecium</name>
    <dbReference type="NCBI Taxonomy" id="1352"/>
    <lineage>
        <taxon>Bacteria</taxon>
        <taxon>Bacillati</taxon>
        <taxon>Bacillota</taxon>
        <taxon>Bacilli</taxon>
        <taxon>Lactobacillales</taxon>
        <taxon>Enterococcaceae</taxon>
        <taxon>Enterococcus</taxon>
    </lineage>
</organism>
<evidence type="ECO:0000313" key="13">
    <source>
        <dbReference type="Proteomes" id="UP000448762"/>
    </source>
</evidence>
<sequence length="246" mass="28340">MLKIFVCEDDGAFRLKLAKMIQNYLMMQDYDIKFQMDTSDPEVLLSYIRSNKTEGIYFLDIDLSANMNGINLAATIREYDPLAKIIFVTSYTDLAYLTFLYKVEAMDYIVKGNDTLLQESVTKCIDVANQRYLDTILPTREQIRIKSGPINTKLFVDEILFFESSPVPHKVIVHLENRMLEYNGKIKEIESFSPSFYRCHQSFVVNVDNICSINKKERTILMSNGEKCLVSTRSLKKLLIAFSKGA</sequence>
<dbReference type="PANTHER" id="PTHR37299">
    <property type="entry name" value="TRANSCRIPTIONAL REGULATOR-RELATED"/>
    <property type="match status" value="1"/>
</dbReference>
<accession>A0A242BH98</accession>
<feature type="domain" description="Response regulatory" evidence="6">
    <location>
        <begin position="3"/>
        <end position="126"/>
    </location>
</feature>
<dbReference type="InterPro" id="IPR046947">
    <property type="entry name" value="LytR-like"/>
</dbReference>
<evidence type="ECO:0000256" key="2">
    <source>
        <dbReference type="ARBA" id="ARBA00023012"/>
    </source>
</evidence>
<reference evidence="10 11" key="1">
    <citation type="submission" date="2017-05" db="EMBL/GenBank/DDBJ databases">
        <title>The Genome Sequence of Enterococcus faecium 7H8_DIV0219.</title>
        <authorList>
            <consortium name="The Broad Institute Genomics Platform"/>
            <consortium name="The Broad Institute Genomic Center for Infectious Diseases"/>
            <person name="Earl A."/>
            <person name="Manson A."/>
            <person name="Schwartman J."/>
            <person name="Gilmore M."/>
            <person name="Abouelleil A."/>
            <person name="Cao P."/>
            <person name="Chapman S."/>
            <person name="Cusick C."/>
            <person name="Shea T."/>
            <person name="Young S."/>
            <person name="Neafsey D."/>
            <person name="Nusbaum C."/>
            <person name="Birren B."/>
        </authorList>
    </citation>
    <scope>NUCLEOTIDE SEQUENCE [LARGE SCALE GENOMIC DNA]</scope>
    <source>
        <strain evidence="10 11">7H8_DIV0219</strain>
    </source>
</reference>
<dbReference type="EMBL" id="CP033041">
    <property type="protein sequence ID" value="AYM72957.1"/>
    <property type="molecule type" value="Genomic_DNA"/>
</dbReference>
<dbReference type="EMBL" id="QOVC01000001">
    <property type="protein sequence ID" value="KAA0692894.1"/>
    <property type="molecule type" value="Genomic_DNA"/>
</dbReference>
<evidence type="ECO:0000259" key="6">
    <source>
        <dbReference type="PROSITE" id="PS50110"/>
    </source>
</evidence>
<evidence type="ECO:0000313" key="9">
    <source>
        <dbReference type="EMBL" id="KAA0692894.1"/>
    </source>
</evidence>
<reference evidence="8 12" key="3">
    <citation type="submission" date="2018-10" db="EMBL/GenBank/DDBJ databases">
        <title>Escaping from acidified nitrite in gastric host defense: Transcriptomic basis for resistance to free nitrous acid in Enterococcus faecalis.</title>
        <authorList>
            <person name="Yu Z."/>
            <person name="Shi D."/>
            <person name="Liu W."/>
            <person name="Meng F."/>
        </authorList>
    </citation>
    <scope>NUCLEOTIDE SEQUENCE [LARGE SCALE GENOMIC DNA]</scope>
    <source>
        <strain evidence="8 12">JE1</strain>
    </source>
</reference>
<evidence type="ECO:0000256" key="3">
    <source>
        <dbReference type="ARBA" id="ARBA00023159"/>
    </source>
</evidence>
<dbReference type="PROSITE" id="PS50110">
    <property type="entry name" value="RESPONSE_REGULATORY"/>
    <property type="match status" value="1"/>
</dbReference>
<dbReference type="Pfam" id="PF04397">
    <property type="entry name" value="LytTR"/>
    <property type="match status" value="1"/>
</dbReference>
<keyword evidence="1" id="KW-0963">Cytoplasm</keyword>
<dbReference type="Pfam" id="PF00072">
    <property type="entry name" value="Response_reg"/>
    <property type="match status" value="1"/>
</dbReference>
<protein>
    <submittedName>
        <fullName evidence="8">DNA-binding response regulator</fullName>
    </submittedName>
</protein>
<reference evidence="9 13" key="2">
    <citation type="submission" date="2018-07" db="EMBL/GenBank/DDBJ databases">
        <title>High quality draft genome sequencing of Enterococcus faecium exhibiting probiotic potential isolated from mucus of freshwater fish.</title>
        <authorList>
            <person name="El-Jeni R."/>
            <person name="Ghedira K."/>
            <person name="Abdelhak S."/>
            <person name="El-Bour M."/>
            <person name="Bouhaouala-Zahar B."/>
        </authorList>
    </citation>
    <scope>NUCLEOTIDE SEQUENCE [LARGE SCALE GENOMIC DNA]</scope>
    <source>
        <strain evidence="9 13">R.A73</strain>
    </source>
</reference>
<keyword evidence="2" id="KW-0902">Two-component regulatory system</keyword>
<evidence type="ECO:0000313" key="11">
    <source>
        <dbReference type="Proteomes" id="UP000194885"/>
    </source>
</evidence>
<evidence type="ECO:0000256" key="5">
    <source>
        <dbReference type="PROSITE-ProRule" id="PRU00169"/>
    </source>
</evidence>
<dbReference type="InterPro" id="IPR011006">
    <property type="entry name" value="CheY-like_superfamily"/>
</dbReference>
<keyword evidence="3" id="KW-0010">Activator</keyword>
<dbReference type="GO" id="GO:0000156">
    <property type="term" value="F:phosphorelay response regulator activity"/>
    <property type="evidence" value="ECO:0007669"/>
    <property type="project" value="InterPro"/>
</dbReference>
<dbReference type="SMART" id="SM00850">
    <property type="entry name" value="LytTR"/>
    <property type="match status" value="1"/>
</dbReference>
<evidence type="ECO:0000313" key="8">
    <source>
        <dbReference type="EMBL" id="AYM72957.1"/>
    </source>
</evidence>
<dbReference type="Gene3D" id="2.40.50.1020">
    <property type="entry name" value="LytTr DNA-binding domain"/>
    <property type="match status" value="1"/>
</dbReference>
<evidence type="ECO:0000313" key="10">
    <source>
        <dbReference type="EMBL" id="OTN94877.1"/>
    </source>
</evidence>
<dbReference type="EMBL" id="NGKW01000002">
    <property type="protein sequence ID" value="OTN94877.1"/>
    <property type="molecule type" value="Genomic_DNA"/>
</dbReference>
<evidence type="ECO:0000256" key="4">
    <source>
        <dbReference type="ARBA" id="ARBA00037164"/>
    </source>
</evidence>
<feature type="domain" description="HTH LytTR-type" evidence="7">
    <location>
        <begin position="157"/>
        <end position="244"/>
    </location>
</feature>
<dbReference type="GO" id="GO:0003677">
    <property type="term" value="F:DNA binding"/>
    <property type="evidence" value="ECO:0007669"/>
    <property type="project" value="UniProtKB-KW"/>
</dbReference>
<evidence type="ECO:0000313" key="12">
    <source>
        <dbReference type="Proteomes" id="UP000275747"/>
    </source>
</evidence>
<name>A0A242BH98_ENTFC</name>
<dbReference type="PANTHER" id="PTHR37299:SF3">
    <property type="entry name" value="STAGE 0 SPORULATION PROTEIN A HOMOLOG"/>
    <property type="match status" value="1"/>
</dbReference>
<dbReference type="SUPFAM" id="SSF52172">
    <property type="entry name" value="CheY-like"/>
    <property type="match status" value="1"/>
</dbReference>
<keyword evidence="5" id="KW-0597">Phosphoprotein</keyword>
<keyword evidence="8" id="KW-0238">DNA-binding</keyword>
<dbReference type="Gene3D" id="3.40.50.2300">
    <property type="match status" value="1"/>
</dbReference>
<evidence type="ECO:0000256" key="1">
    <source>
        <dbReference type="ARBA" id="ARBA00022490"/>
    </source>
</evidence>
<dbReference type="AlphaFoldDB" id="A0A242BH98"/>
<dbReference type="SMART" id="SM00448">
    <property type="entry name" value="REC"/>
    <property type="match status" value="1"/>
</dbReference>
<evidence type="ECO:0000259" key="7">
    <source>
        <dbReference type="PROSITE" id="PS50930"/>
    </source>
</evidence>
<dbReference type="InterPro" id="IPR007492">
    <property type="entry name" value="LytTR_DNA-bd_dom"/>
</dbReference>
<dbReference type="Proteomes" id="UP000275747">
    <property type="component" value="Chromosome"/>
</dbReference>
<gene>
    <name evidence="10" type="ORF">A5810_001123</name>
    <name evidence="8" type="ORF">D9Z05_06670</name>
    <name evidence="9" type="ORF">DTX73_01285</name>
</gene>
<dbReference type="InterPro" id="IPR001789">
    <property type="entry name" value="Sig_transdc_resp-reg_receiver"/>
</dbReference>
<dbReference type="PROSITE" id="PS50930">
    <property type="entry name" value="HTH_LYTTR"/>
    <property type="match status" value="1"/>
</dbReference>
<dbReference type="Proteomes" id="UP000448762">
    <property type="component" value="Unassembled WGS sequence"/>
</dbReference>
<dbReference type="Proteomes" id="UP000194885">
    <property type="component" value="Unassembled WGS sequence"/>
</dbReference>
<dbReference type="RefSeq" id="WP_002374684.1">
    <property type="nucleotide sequence ID" value="NZ_CABGQB010000001.1"/>
</dbReference>
<comment type="function">
    <text evidence="4">Required for high-level post-exponential phase expression of a series of secreted proteins.</text>
</comment>
<feature type="modified residue" description="4-aspartylphosphate" evidence="5">
    <location>
        <position position="60"/>
    </location>
</feature>